<evidence type="ECO:0000313" key="2">
    <source>
        <dbReference type="EMBL" id="CDN50250.1"/>
    </source>
</evidence>
<dbReference type="GO" id="GO:0047661">
    <property type="term" value="F:amino-acid racemase activity"/>
    <property type="evidence" value="ECO:0007669"/>
    <property type="project" value="InterPro"/>
</dbReference>
<dbReference type="InterPro" id="IPR015942">
    <property type="entry name" value="Asp/Glu/hydantoin_racemase"/>
</dbReference>
<dbReference type="PATRIC" id="fig|1028800.3.peg.4162"/>
<dbReference type="KEGG" id="ngg:RG540_CH41070"/>
<dbReference type="InterPro" id="IPR052186">
    <property type="entry name" value="Hydantoin_racemase-like"/>
</dbReference>
<sequence>MKILVLNPNSSAKVTEAIAASIAPLQAVTKHTIVCDRLPDAPIGIETDEDVALVAPMVVDAIASSDADAFVVACFSDPGVTASRAATSRPVVGIAEAAYYAALQLAPRFGVVSLGASSVARHAAHIERLGLTARLAADRAVNMSVAEANDLNLAGTSVARTAKVMAETDGAGVVILGCAGMGGHRPVLQQELGVPVVDPVQAAVAAAINALDLQYFAKG</sequence>
<proteinExistence type="inferred from homology"/>
<dbReference type="InterPro" id="IPR053714">
    <property type="entry name" value="Iso_Racemase_Enz_sf"/>
</dbReference>
<dbReference type="Gene3D" id="3.40.50.12500">
    <property type="match status" value="1"/>
</dbReference>
<reference evidence="3" key="1">
    <citation type="journal article" date="2014" name="BMC Genomics">
        <title>Genome sequencing of two Neorhizobium galegae strains reveals a noeT gene responsible for the unusual acetylation of the nodulation factors.</title>
        <authorList>
            <person name="Osterman J."/>
            <person name="Marsh J."/>
            <person name="Laine P.K."/>
            <person name="Zeng Z."/>
            <person name="Alatalo E."/>
            <person name="Sullivan J.T."/>
            <person name="Young J.P."/>
            <person name="Thomas-Oates J."/>
            <person name="Paulin L."/>
            <person name="Lindstrom K."/>
        </authorList>
    </citation>
    <scope>NUCLEOTIDE SEQUENCE [LARGE SCALE GENOMIC DNA]</scope>
    <source>
        <strain evidence="3">HAMBI 540</strain>
    </source>
</reference>
<dbReference type="PANTHER" id="PTHR28047">
    <property type="entry name" value="PROTEIN DCG1"/>
    <property type="match status" value="1"/>
</dbReference>
<dbReference type="PANTHER" id="PTHR28047:SF5">
    <property type="entry name" value="PROTEIN DCG1"/>
    <property type="match status" value="1"/>
</dbReference>
<dbReference type="HOGENOM" id="CLU_053002_0_0_5"/>
<keyword evidence="3" id="KW-1185">Reference proteome</keyword>
<dbReference type="EMBL" id="HG938353">
    <property type="protein sequence ID" value="CDN50250.1"/>
    <property type="molecule type" value="Genomic_DNA"/>
</dbReference>
<dbReference type="Proteomes" id="UP000028181">
    <property type="component" value="Chromosome I"/>
</dbReference>
<accession>A0A068SYM9</accession>
<evidence type="ECO:0000256" key="1">
    <source>
        <dbReference type="ARBA" id="ARBA00038414"/>
    </source>
</evidence>
<name>A0A068SYM9_NEOGA</name>
<dbReference type="AlphaFoldDB" id="A0A068SYM9"/>
<gene>
    <name evidence="2" type="ORF">RG540_CH41070</name>
</gene>
<evidence type="ECO:0000313" key="3">
    <source>
        <dbReference type="Proteomes" id="UP000028181"/>
    </source>
</evidence>
<dbReference type="GeneID" id="24256493"/>
<dbReference type="OrthoDB" id="9791723at2"/>
<dbReference type="Pfam" id="PF01177">
    <property type="entry name" value="Asp_Glu_race"/>
    <property type="match status" value="1"/>
</dbReference>
<protein>
    <submittedName>
        <fullName evidence="2">Hydantoin racemase</fullName>
    </submittedName>
</protein>
<comment type="similarity">
    <text evidence="1">Belongs to the HyuE racemase family.</text>
</comment>
<dbReference type="RefSeq" id="WP_038591716.1">
    <property type="nucleotide sequence ID" value="NZ_HG938353.1"/>
</dbReference>
<dbReference type="eggNOG" id="COG4126">
    <property type="taxonomic scope" value="Bacteria"/>
</dbReference>
<organism evidence="2 3">
    <name type="scientific">Neorhizobium galegae bv. orientalis str. HAMBI 540</name>
    <dbReference type="NCBI Taxonomy" id="1028800"/>
    <lineage>
        <taxon>Bacteria</taxon>
        <taxon>Pseudomonadati</taxon>
        <taxon>Pseudomonadota</taxon>
        <taxon>Alphaproteobacteria</taxon>
        <taxon>Hyphomicrobiales</taxon>
        <taxon>Rhizobiaceae</taxon>
        <taxon>Rhizobium/Agrobacterium group</taxon>
        <taxon>Neorhizobium</taxon>
    </lineage>
</organism>